<organism evidence="1 2">
    <name type="scientific">Actinacidiphila guanduensis</name>
    <dbReference type="NCBI Taxonomy" id="310781"/>
    <lineage>
        <taxon>Bacteria</taxon>
        <taxon>Bacillati</taxon>
        <taxon>Actinomycetota</taxon>
        <taxon>Actinomycetes</taxon>
        <taxon>Kitasatosporales</taxon>
        <taxon>Streptomycetaceae</taxon>
        <taxon>Actinacidiphila</taxon>
    </lineage>
</organism>
<evidence type="ECO:0000313" key="1">
    <source>
        <dbReference type="EMBL" id="SDO90709.1"/>
    </source>
</evidence>
<dbReference type="EMBL" id="FNIE01000014">
    <property type="protein sequence ID" value="SDO90709.1"/>
    <property type="molecule type" value="Genomic_DNA"/>
</dbReference>
<dbReference type="Gene3D" id="3.40.50.720">
    <property type="entry name" value="NAD(P)-binding Rossmann-like Domain"/>
    <property type="match status" value="1"/>
</dbReference>
<dbReference type="RefSeq" id="WP_245771692.1">
    <property type="nucleotide sequence ID" value="NZ_FNIE01000014.1"/>
</dbReference>
<dbReference type="InterPro" id="IPR036291">
    <property type="entry name" value="NAD(P)-bd_dom_sf"/>
</dbReference>
<dbReference type="STRING" id="310781.SAMN05216259_11429"/>
<gene>
    <name evidence="1" type="ORF">SAMN05216259_11429</name>
</gene>
<accession>A0A1H0ND86</accession>
<protein>
    <recommendedName>
        <fullName evidence="3">Dinucleotide-binding protein</fullName>
    </recommendedName>
</protein>
<keyword evidence="2" id="KW-1185">Reference proteome</keyword>
<dbReference type="AlphaFoldDB" id="A0A1H0ND86"/>
<evidence type="ECO:0008006" key="3">
    <source>
        <dbReference type="Google" id="ProtNLM"/>
    </source>
</evidence>
<sequence length="183" mass="19712">MNAMNIVTIGRGQIGGGLARLWRAAGHDVVELGREGGDASAADVVLVAVPGAKISEALDRVTGLAGKTAIDATNILPTRHGDFPSYADEVKSITGGPVAKSFNMNFSALFGQVREQRVRPSNWYVADEEAREVTERLIRDAGYDPVRVGDLSRARDFENAVWLLMGIQPVGGVFYRFARPGEL</sequence>
<reference evidence="1 2" key="1">
    <citation type="submission" date="2016-10" db="EMBL/GenBank/DDBJ databases">
        <authorList>
            <person name="de Groot N.N."/>
        </authorList>
    </citation>
    <scope>NUCLEOTIDE SEQUENCE [LARGE SCALE GENOMIC DNA]</scope>
    <source>
        <strain evidence="1 2">CGMCC 4.2022</strain>
    </source>
</reference>
<dbReference type="Proteomes" id="UP000199341">
    <property type="component" value="Unassembled WGS sequence"/>
</dbReference>
<dbReference type="SUPFAM" id="SSF51735">
    <property type="entry name" value="NAD(P)-binding Rossmann-fold domains"/>
    <property type="match status" value="1"/>
</dbReference>
<proteinExistence type="predicted"/>
<evidence type="ECO:0000313" key="2">
    <source>
        <dbReference type="Proteomes" id="UP000199341"/>
    </source>
</evidence>
<name>A0A1H0ND86_9ACTN</name>